<dbReference type="Gene3D" id="1.10.10.60">
    <property type="entry name" value="Homeodomain-like"/>
    <property type="match status" value="1"/>
</dbReference>
<dbReference type="PANTHER" id="PTHR47894:SF1">
    <property type="entry name" value="HTH-TYPE TRANSCRIPTIONAL REGULATOR VQSM"/>
    <property type="match status" value="1"/>
</dbReference>
<dbReference type="EMBL" id="AAUW01000024">
    <property type="protein sequence ID" value="EAV41034.1"/>
    <property type="molecule type" value="Genomic_DNA"/>
</dbReference>
<proteinExistence type="predicted"/>
<dbReference type="GO" id="GO:0005829">
    <property type="term" value="C:cytosol"/>
    <property type="evidence" value="ECO:0007669"/>
    <property type="project" value="TreeGrafter"/>
</dbReference>
<dbReference type="eggNOG" id="COG2207">
    <property type="taxonomic scope" value="Bacteria"/>
</dbReference>
<feature type="domain" description="HTH araC/xylS-type" evidence="4">
    <location>
        <begin position="24"/>
        <end position="111"/>
    </location>
</feature>
<dbReference type="AlphaFoldDB" id="A0P1V8"/>
<dbReference type="SMART" id="SM00342">
    <property type="entry name" value="HTH_ARAC"/>
    <property type="match status" value="1"/>
</dbReference>
<dbReference type="PROSITE" id="PS01124">
    <property type="entry name" value="HTH_ARAC_FAMILY_2"/>
    <property type="match status" value="1"/>
</dbReference>
<dbReference type="GO" id="GO:0003700">
    <property type="term" value="F:DNA-binding transcription factor activity"/>
    <property type="evidence" value="ECO:0007669"/>
    <property type="project" value="InterPro"/>
</dbReference>
<dbReference type="OrthoDB" id="9805730at2"/>
<dbReference type="Pfam" id="PF12833">
    <property type="entry name" value="HTH_18"/>
    <property type="match status" value="1"/>
</dbReference>
<dbReference type="RefSeq" id="WP_006939215.1">
    <property type="nucleotide sequence ID" value="NZ_AAUW01000024.1"/>
</dbReference>
<keyword evidence="2" id="KW-0238">DNA-binding</keyword>
<comment type="caution">
    <text evidence="5">The sequence shown here is derived from an EMBL/GenBank/DDBJ whole genome shotgun (WGS) entry which is preliminary data.</text>
</comment>
<dbReference type="GeneID" id="96991047"/>
<dbReference type="PROSITE" id="PS00041">
    <property type="entry name" value="HTH_ARAC_FAMILY_1"/>
    <property type="match status" value="1"/>
</dbReference>
<reference evidence="5 6" key="1">
    <citation type="submission" date="2006-05" db="EMBL/GenBank/DDBJ databases">
        <authorList>
            <person name="King G."/>
            <person name="Ferriera S."/>
            <person name="Johnson J."/>
            <person name="Kravitz S."/>
            <person name="Beeson K."/>
            <person name="Sutton G."/>
            <person name="Rogers Y.-H."/>
            <person name="Friedman R."/>
            <person name="Frazier M."/>
            <person name="Venter J.C."/>
        </authorList>
    </citation>
    <scope>NUCLEOTIDE SEQUENCE [LARGE SCALE GENOMIC DNA]</scope>
    <source>
        <strain evidence="6">ATCC 25650 / DSM 13394 / JCM 20685 / NBRC 16684 / NCIMB 2208 / IAM 12614 / B1</strain>
    </source>
</reference>
<evidence type="ECO:0000313" key="6">
    <source>
        <dbReference type="Proteomes" id="UP000004848"/>
    </source>
</evidence>
<dbReference type="GO" id="GO:0000976">
    <property type="term" value="F:transcription cis-regulatory region binding"/>
    <property type="evidence" value="ECO:0007669"/>
    <property type="project" value="TreeGrafter"/>
</dbReference>
<name>A0P1V8_ROSAI</name>
<dbReference type="Proteomes" id="UP000004848">
    <property type="component" value="Unassembled WGS sequence"/>
</dbReference>
<protein>
    <submittedName>
        <fullName evidence="5">Transcriptional regulator, AraC family protein</fullName>
    </submittedName>
</protein>
<dbReference type="InterPro" id="IPR009057">
    <property type="entry name" value="Homeodomain-like_sf"/>
</dbReference>
<sequence length="131" mass="14303">MPLREKESFADPLRVRAVAATLALSGPVSVGQIAAQLGASSRTLQRQLADQGVSLRAIIEESRLEIARVLLCKTDLDVQEIAARSGYSTPSGFSRAFARWAGCAPRIFRRKFGMPTKNRNQVARNGRTECS</sequence>
<evidence type="ECO:0000313" key="5">
    <source>
        <dbReference type="EMBL" id="EAV41034.1"/>
    </source>
</evidence>
<keyword evidence="1" id="KW-0805">Transcription regulation</keyword>
<dbReference type="PANTHER" id="PTHR47894">
    <property type="entry name" value="HTH-TYPE TRANSCRIPTIONAL REGULATOR GADX"/>
    <property type="match status" value="1"/>
</dbReference>
<organism evidence="5 6">
    <name type="scientific">Roseibium aggregatum (strain ATCC 25650 / DSM 13394 / JCM 20685 / NBRC 16684 / NCIMB 2208 / IAM 12614 / B1)</name>
    <name type="common">Stappia aggregata</name>
    <dbReference type="NCBI Taxonomy" id="384765"/>
    <lineage>
        <taxon>Bacteria</taxon>
        <taxon>Pseudomonadati</taxon>
        <taxon>Pseudomonadota</taxon>
        <taxon>Alphaproteobacteria</taxon>
        <taxon>Hyphomicrobiales</taxon>
        <taxon>Stappiaceae</taxon>
        <taxon>Roseibium</taxon>
    </lineage>
</organism>
<evidence type="ECO:0000256" key="1">
    <source>
        <dbReference type="ARBA" id="ARBA00023015"/>
    </source>
</evidence>
<gene>
    <name evidence="5" type="ORF">SIAM614_29931</name>
</gene>
<evidence type="ECO:0000256" key="2">
    <source>
        <dbReference type="ARBA" id="ARBA00023125"/>
    </source>
</evidence>
<evidence type="ECO:0000259" key="4">
    <source>
        <dbReference type="PROSITE" id="PS01124"/>
    </source>
</evidence>
<evidence type="ECO:0000256" key="3">
    <source>
        <dbReference type="ARBA" id="ARBA00023163"/>
    </source>
</evidence>
<dbReference type="InterPro" id="IPR018062">
    <property type="entry name" value="HTH_AraC-typ_CS"/>
</dbReference>
<dbReference type="InterPro" id="IPR018060">
    <property type="entry name" value="HTH_AraC"/>
</dbReference>
<dbReference type="SUPFAM" id="SSF46689">
    <property type="entry name" value="Homeodomain-like"/>
    <property type="match status" value="1"/>
</dbReference>
<keyword evidence="3" id="KW-0804">Transcription</keyword>
<accession>A0P1V8</accession>